<dbReference type="Pfam" id="PF14462">
    <property type="entry name" value="Prok-E2_E"/>
    <property type="match status" value="1"/>
</dbReference>
<dbReference type="EMBL" id="AM114193">
    <property type="protein sequence ID" value="CAJ38045.1"/>
    <property type="molecule type" value="Genomic_DNA"/>
</dbReference>
<reference evidence="1 2" key="1">
    <citation type="journal article" date="2006" name="Science">
        <title>Genome of rice cluster I archaea -- the key methane producers in the rice rhizosphere.</title>
        <authorList>
            <person name="Erkel C."/>
            <person name="Kube M."/>
            <person name="Reinhardt R."/>
            <person name="Liesack W."/>
        </authorList>
    </citation>
    <scope>NUCLEOTIDE SEQUENCE [LARGE SCALE GENOMIC DNA]</scope>
    <source>
        <strain evidence="2">DSM 22066 / NBRC 105507 / MRE50</strain>
    </source>
</reference>
<dbReference type="STRING" id="351160.RRC317"/>
<dbReference type="InterPro" id="IPR025701">
    <property type="entry name" value="UBQ-conjugat_E2_E"/>
</dbReference>
<evidence type="ECO:0000313" key="1">
    <source>
        <dbReference type="EMBL" id="CAJ38045.1"/>
    </source>
</evidence>
<proteinExistence type="predicted"/>
<sequence length="205" mass="23120">MTITVGGRKVKVPETTSTGEIRTIVGLERGHILARSTGSANQIVHGEIKVREGDAFVVGRSFTKGSMDDSRLTKELERLSSFFDLEVDRTLNWVLIRGYGLPEGYNRNSTDILFNVSGFPYLPPASIFGVYMETGLEYKNQRLPNYYEALTRNMFGRTWAWFCTGHMSWNSTKDDLLTFLVTLDLMLADPLNESAGETHIDIRNP</sequence>
<dbReference type="KEGG" id="rci:RRC317"/>
<accession>Q0W0P8</accession>
<dbReference type="RefSeq" id="WP_012034550.1">
    <property type="nucleotide sequence ID" value="NC_009464.1"/>
</dbReference>
<dbReference type="GeneID" id="5142665"/>
<protein>
    <submittedName>
        <fullName evidence="1">Uncharacterized protein</fullName>
    </submittedName>
</protein>
<name>Q0W0P8_METAR</name>
<dbReference type="AlphaFoldDB" id="Q0W0P8"/>
<evidence type="ECO:0000313" key="2">
    <source>
        <dbReference type="Proteomes" id="UP000000663"/>
    </source>
</evidence>
<dbReference type="Proteomes" id="UP000000663">
    <property type="component" value="Chromosome"/>
</dbReference>
<organism evidence="1 2">
    <name type="scientific">Methanocella arvoryzae (strain DSM 22066 / NBRC 105507 / MRE50)</name>
    <dbReference type="NCBI Taxonomy" id="351160"/>
    <lineage>
        <taxon>Archaea</taxon>
        <taxon>Methanobacteriati</taxon>
        <taxon>Methanobacteriota</taxon>
        <taxon>Stenosarchaea group</taxon>
        <taxon>Methanomicrobia</taxon>
        <taxon>Methanocellales</taxon>
        <taxon>Methanocellaceae</taxon>
        <taxon>Methanocella</taxon>
    </lineage>
</organism>
<keyword evidence="2" id="KW-1185">Reference proteome</keyword>
<gene>
    <name evidence="1" type="ORF">RRC317</name>
</gene>